<feature type="region of interest" description="Disordered" evidence="1">
    <location>
        <begin position="1"/>
        <end position="24"/>
    </location>
</feature>
<evidence type="ECO:0000313" key="3">
    <source>
        <dbReference type="EMBL" id="KAK9105306.1"/>
    </source>
</evidence>
<gene>
    <name evidence="3" type="ORF">Scep_022150</name>
</gene>
<accession>A0AAP0F4U2</accession>
<name>A0AAP0F4U2_9MAGN</name>
<dbReference type="InterPro" id="IPR041591">
    <property type="entry name" value="OCRE"/>
</dbReference>
<feature type="compositionally biased region" description="Basic residues" evidence="1">
    <location>
        <begin position="79"/>
        <end position="93"/>
    </location>
</feature>
<proteinExistence type="predicted"/>
<organism evidence="3 4">
    <name type="scientific">Stephania cephalantha</name>
    <dbReference type="NCBI Taxonomy" id="152367"/>
    <lineage>
        <taxon>Eukaryota</taxon>
        <taxon>Viridiplantae</taxon>
        <taxon>Streptophyta</taxon>
        <taxon>Embryophyta</taxon>
        <taxon>Tracheophyta</taxon>
        <taxon>Spermatophyta</taxon>
        <taxon>Magnoliopsida</taxon>
        <taxon>Ranunculales</taxon>
        <taxon>Menispermaceae</taxon>
        <taxon>Menispermoideae</taxon>
        <taxon>Cissampelideae</taxon>
        <taxon>Stephania</taxon>
    </lineage>
</organism>
<reference evidence="3 4" key="1">
    <citation type="submission" date="2024-01" db="EMBL/GenBank/DDBJ databases">
        <title>Genome assemblies of Stephania.</title>
        <authorList>
            <person name="Yang L."/>
        </authorList>
    </citation>
    <scope>NUCLEOTIDE SEQUENCE [LARGE SCALE GENOMIC DNA]</scope>
    <source>
        <strain evidence="3">JXDWG</strain>
        <tissue evidence="3">Leaf</tissue>
    </source>
</reference>
<dbReference type="Proteomes" id="UP001419268">
    <property type="component" value="Unassembled WGS sequence"/>
</dbReference>
<dbReference type="AlphaFoldDB" id="A0AAP0F4U2"/>
<dbReference type="InterPro" id="IPR039905">
    <property type="entry name" value="CD2BP2/Lin1"/>
</dbReference>
<dbReference type="PANTHER" id="PTHR13138">
    <property type="entry name" value="PROTEIN LIN1"/>
    <property type="match status" value="1"/>
</dbReference>
<dbReference type="EMBL" id="JBBNAG010000009">
    <property type="protein sequence ID" value="KAK9105306.1"/>
    <property type="molecule type" value="Genomic_DNA"/>
</dbReference>
<evidence type="ECO:0000259" key="2">
    <source>
        <dbReference type="Pfam" id="PF17780"/>
    </source>
</evidence>
<feature type="compositionally biased region" description="Low complexity" evidence="1">
    <location>
        <begin position="393"/>
        <end position="419"/>
    </location>
</feature>
<feature type="compositionally biased region" description="Acidic residues" evidence="1">
    <location>
        <begin position="376"/>
        <end position="388"/>
    </location>
</feature>
<protein>
    <recommendedName>
        <fullName evidence="2">OCRE domain-containing protein</fullName>
    </recommendedName>
</protein>
<dbReference type="PANTHER" id="PTHR13138:SF3">
    <property type="entry name" value="CD2 ANTIGEN CYTOPLASMIC TAIL-BINDING PROTEIN 2"/>
    <property type="match status" value="1"/>
</dbReference>
<evidence type="ECO:0000313" key="4">
    <source>
        <dbReference type="Proteomes" id="UP001419268"/>
    </source>
</evidence>
<keyword evidence="4" id="KW-1185">Reference proteome</keyword>
<feature type="domain" description="OCRE" evidence="2">
    <location>
        <begin position="423"/>
        <end position="472"/>
    </location>
</feature>
<comment type="caution">
    <text evidence="3">The sequence shown here is derived from an EMBL/GenBank/DDBJ whole genome shotgun (WGS) entry which is preliminary data.</text>
</comment>
<dbReference type="GO" id="GO:0005682">
    <property type="term" value="C:U5 snRNP"/>
    <property type="evidence" value="ECO:0007669"/>
    <property type="project" value="InterPro"/>
</dbReference>
<evidence type="ECO:0000256" key="1">
    <source>
        <dbReference type="SAM" id="MobiDB-lite"/>
    </source>
</evidence>
<feature type="region of interest" description="Disordered" evidence="1">
    <location>
        <begin position="357"/>
        <end position="424"/>
    </location>
</feature>
<dbReference type="Pfam" id="PF17780">
    <property type="entry name" value="OCRE"/>
    <property type="match status" value="1"/>
</dbReference>
<sequence>MARVGAAENDAVGDPVDDVSVTDRSASCVCEVRGDVASTWHGSLGRPPARSNAMEEDQPSRSRLKRPFFEDDDSAKQPMQKKVRFPKKKKKAKERGEGVDVSAGGDEEDEEPRRGHVCWRTNQPHNEARSRYAVLLSCNDNSNFVEDGIRIEPFNLDQEREEGYFDVEGNFVEYVSEKEIKDAWLDNLEVDPSLAKRNSDVVKTEEEIELSSDDIGKIKRRIASALEPAETKLCVTWLSAGEPMERQGMACSLVERIARVSAKLCETARFLNESLGECASTDLEKHPKQLRRVVLQALKRLKGTSNDKKGRMSEETKLMFDQLTEDAMKLMDNGEYNVYEDKKEVFEREAEGYERLARARDGSSSAAVDGISAESADTEDMFAEDDEIPPNTSSNGNDLGSGLSDESSLPSSENLNTESGDLQNDYVFDETSGYYYSSSSGYYYDPTSRLYCSASTGTWYSYNEQTNVYEEVKEAY</sequence>
<feature type="region of interest" description="Disordered" evidence="1">
    <location>
        <begin position="37"/>
        <end position="112"/>
    </location>
</feature>